<evidence type="ECO:0008006" key="4">
    <source>
        <dbReference type="Google" id="ProtNLM"/>
    </source>
</evidence>
<protein>
    <recommendedName>
        <fullName evidence="4">MADF domain-containing protein</fullName>
    </recommendedName>
</protein>
<proteinExistence type="predicted"/>
<name>A0A9P0L7P4_ACAOB</name>
<gene>
    <name evidence="2" type="ORF">ACAOBT_LOCUS17623</name>
</gene>
<accession>A0A9P0L7P4</accession>
<dbReference type="OrthoDB" id="5803771at2759"/>
<sequence>EAVKNKWRGLRDTFRKELNKLQVENYGILEPEVNAQSGNDDEEPDDLPEDDFVVETTENAAVD</sequence>
<feature type="region of interest" description="Disordered" evidence="1">
    <location>
        <begin position="29"/>
        <end position="63"/>
    </location>
</feature>
<reference evidence="2" key="1">
    <citation type="submission" date="2022-03" db="EMBL/GenBank/DDBJ databases">
        <authorList>
            <person name="Sayadi A."/>
        </authorList>
    </citation>
    <scope>NUCLEOTIDE SEQUENCE</scope>
</reference>
<dbReference type="AlphaFoldDB" id="A0A9P0L7P4"/>
<feature type="compositionally biased region" description="Acidic residues" evidence="1">
    <location>
        <begin position="39"/>
        <end position="53"/>
    </location>
</feature>
<dbReference type="EMBL" id="CAKOFQ010007008">
    <property type="protein sequence ID" value="CAH1987024.1"/>
    <property type="molecule type" value="Genomic_DNA"/>
</dbReference>
<organism evidence="2 3">
    <name type="scientific">Acanthoscelides obtectus</name>
    <name type="common">Bean weevil</name>
    <name type="synonym">Bruchus obtectus</name>
    <dbReference type="NCBI Taxonomy" id="200917"/>
    <lineage>
        <taxon>Eukaryota</taxon>
        <taxon>Metazoa</taxon>
        <taxon>Ecdysozoa</taxon>
        <taxon>Arthropoda</taxon>
        <taxon>Hexapoda</taxon>
        <taxon>Insecta</taxon>
        <taxon>Pterygota</taxon>
        <taxon>Neoptera</taxon>
        <taxon>Endopterygota</taxon>
        <taxon>Coleoptera</taxon>
        <taxon>Polyphaga</taxon>
        <taxon>Cucujiformia</taxon>
        <taxon>Chrysomeloidea</taxon>
        <taxon>Chrysomelidae</taxon>
        <taxon>Bruchinae</taxon>
        <taxon>Bruchini</taxon>
        <taxon>Acanthoscelides</taxon>
    </lineage>
</organism>
<feature type="non-terminal residue" evidence="2">
    <location>
        <position position="1"/>
    </location>
</feature>
<comment type="caution">
    <text evidence="2">The sequence shown here is derived from an EMBL/GenBank/DDBJ whole genome shotgun (WGS) entry which is preliminary data.</text>
</comment>
<evidence type="ECO:0000313" key="2">
    <source>
        <dbReference type="EMBL" id="CAH1987024.1"/>
    </source>
</evidence>
<dbReference type="Proteomes" id="UP001152888">
    <property type="component" value="Unassembled WGS sequence"/>
</dbReference>
<evidence type="ECO:0000256" key="1">
    <source>
        <dbReference type="SAM" id="MobiDB-lite"/>
    </source>
</evidence>
<evidence type="ECO:0000313" key="3">
    <source>
        <dbReference type="Proteomes" id="UP001152888"/>
    </source>
</evidence>
<keyword evidence="3" id="KW-1185">Reference proteome</keyword>